<dbReference type="GO" id="GO:0016020">
    <property type="term" value="C:membrane"/>
    <property type="evidence" value="ECO:0007669"/>
    <property type="project" value="UniProtKB-SubCell"/>
</dbReference>
<feature type="transmembrane region" description="Helical" evidence="5">
    <location>
        <begin position="464"/>
        <end position="483"/>
    </location>
</feature>
<organism evidence="7 8">
    <name type="scientific">Pseudolycoriella hygida</name>
    <dbReference type="NCBI Taxonomy" id="35572"/>
    <lineage>
        <taxon>Eukaryota</taxon>
        <taxon>Metazoa</taxon>
        <taxon>Ecdysozoa</taxon>
        <taxon>Arthropoda</taxon>
        <taxon>Hexapoda</taxon>
        <taxon>Insecta</taxon>
        <taxon>Pterygota</taxon>
        <taxon>Neoptera</taxon>
        <taxon>Endopterygota</taxon>
        <taxon>Diptera</taxon>
        <taxon>Nematocera</taxon>
        <taxon>Sciaroidea</taxon>
        <taxon>Sciaridae</taxon>
        <taxon>Pseudolycoriella</taxon>
    </lineage>
</organism>
<feature type="transmembrane region" description="Helical" evidence="5">
    <location>
        <begin position="524"/>
        <end position="545"/>
    </location>
</feature>
<dbReference type="OrthoDB" id="6884957at2759"/>
<keyword evidence="3 5" id="KW-1133">Transmembrane helix</keyword>
<dbReference type="Proteomes" id="UP001151699">
    <property type="component" value="Chromosome B"/>
</dbReference>
<dbReference type="PROSITE" id="PS50850">
    <property type="entry name" value="MFS"/>
    <property type="match status" value="1"/>
</dbReference>
<evidence type="ECO:0000256" key="1">
    <source>
        <dbReference type="ARBA" id="ARBA00004141"/>
    </source>
</evidence>
<feature type="transmembrane region" description="Helical" evidence="5">
    <location>
        <begin position="289"/>
        <end position="313"/>
    </location>
</feature>
<evidence type="ECO:0000256" key="3">
    <source>
        <dbReference type="ARBA" id="ARBA00022989"/>
    </source>
</evidence>
<feature type="transmembrane region" description="Helical" evidence="5">
    <location>
        <begin position="67"/>
        <end position="89"/>
    </location>
</feature>
<feature type="transmembrane region" description="Helical" evidence="5">
    <location>
        <begin position="211"/>
        <end position="230"/>
    </location>
</feature>
<comment type="subcellular location">
    <subcellularLocation>
        <location evidence="1">Membrane</location>
        <topology evidence="1">Multi-pass membrane protein</topology>
    </subcellularLocation>
</comment>
<dbReference type="EMBL" id="WJQU01000002">
    <property type="protein sequence ID" value="KAJ6641366.1"/>
    <property type="molecule type" value="Genomic_DNA"/>
</dbReference>
<dbReference type="AlphaFoldDB" id="A0A9Q0N1D5"/>
<keyword evidence="8" id="KW-1185">Reference proteome</keyword>
<dbReference type="InterPro" id="IPR036259">
    <property type="entry name" value="MFS_trans_sf"/>
</dbReference>
<keyword evidence="4 5" id="KW-0472">Membrane</keyword>
<dbReference type="Gene3D" id="1.20.1250.20">
    <property type="entry name" value="MFS general substrate transporter like domains"/>
    <property type="match status" value="1"/>
</dbReference>
<feature type="transmembrane region" description="Helical" evidence="5">
    <location>
        <begin position="431"/>
        <end position="457"/>
    </location>
</feature>
<evidence type="ECO:0000259" key="6">
    <source>
        <dbReference type="PROSITE" id="PS50850"/>
    </source>
</evidence>
<comment type="caution">
    <text evidence="7">The sequence shown here is derived from an EMBL/GenBank/DDBJ whole genome shotgun (WGS) entry which is preliminary data.</text>
</comment>
<name>A0A9Q0N1D5_9DIPT</name>
<dbReference type="InterPro" id="IPR005828">
    <property type="entry name" value="MFS_sugar_transport-like"/>
</dbReference>
<evidence type="ECO:0000313" key="8">
    <source>
        <dbReference type="Proteomes" id="UP001151699"/>
    </source>
</evidence>
<dbReference type="PANTHER" id="PTHR24064">
    <property type="entry name" value="SOLUTE CARRIER FAMILY 22 MEMBER"/>
    <property type="match status" value="1"/>
</dbReference>
<feature type="transmembrane region" description="Helical" evidence="5">
    <location>
        <begin position="319"/>
        <end position="337"/>
    </location>
</feature>
<feature type="transmembrane region" description="Helical" evidence="5">
    <location>
        <begin position="236"/>
        <end position="258"/>
    </location>
</feature>
<dbReference type="Pfam" id="PF00083">
    <property type="entry name" value="Sugar_tr"/>
    <property type="match status" value="2"/>
</dbReference>
<feature type="non-terminal residue" evidence="7">
    <location>
        <position position="1"/>
    </location>
</feature>
<accession>A0A9Q0N1D5</accession>
<reference evidence="7" key="1">
    <citation type="submission" date="2022-07" db="EMBL/GenBank/DDBJ databases">
        <authorList>
            <person name="Trinca V."/>
            <person name="Uliana J.V.C."/>
            <person name="Torres T.T."/>
            <person name="Ward R.J."/>
            <person name="Monesi N."/>
        </authorList>
    </citation>
    <scope>NUCLEOTIDE SEQUENCE</scope>
    <source>
        <strain evidence="7">HSMRA1968</strain>
        <tissue evidence="7">Whole embryos</tissue>
    </source>
</reference>
<protein>
    <submittedName>
        <fullName evidence="7">Carcinine transporter</fullName>
    </submittedName>
</protein>
<dbReference type="SUPFAM" id="SSF103473">
    <property type="entry name" value="MFS general substrate transporter"/>
    <property type="match status" value="1"/>
</dbReference>
<feature type="domain" description="Major facilitator superfamily (MFS) profile" evidence="6">
    <location>
        <begin position="69"/>
        <end position="575"/>
    </location>
</feature>
<dbReference type="GO" id="GO:0022857">
    <property type="term" value="F:transmembrane transporter activity"/>
    <property type="evidence" value="ECO:0007669"/>
    <property type="project" value="InterPro"/>
</dbReference>
<sequence>TRPTRPKPNVNRPAGREFVNKAFEVDKATIQKIKNNQKPNEPKDTINVQDFDDLIPHIGGFGRYQKILFLLMIPYAYFLVFVYFTQIFITLVPEEHWCAVPELAHLSVEERVKLAIPIKNNVHSKCSVYDVDFNEQIALNDTEDKSKWKEKPCSNGWEYSRAELPYSTITTDLNWVCDNDTLPTIAQSVFFIGAICGGLLLGWIADRYGRVPSLMVANTIGAVAGIATAFTNDFWSFTACRFFVGFAFDNCFTIMYILGEKVLNRILKCEPLIDLFAVLEYVGPKYRTFIANMSIAVFFGSAACAIPWIAYYVSDWKLLSIYTSAPLLLALFTPFVVPESARWLVSKNKIDRALIIIKKFERINGKTIKPEIYQAFVDSCARSQSESDSVNYSIIDLFKKPRLRKITCLLILFYMAISLVFDGYVRNIESIGLSTFIAFTVASATELPASVILTLTLDRWGRRWLGLGTMFLCGVCSVIASFLPTGTITIVLIVTGRFFVNFSYNIGMQYCAEILPTVVRAQGVAFIHIMGYVASILSPVVVYLSTIHESLPLWILGFVGIFGGSLALFLPETLGKDLPQTLDDGETFGVDQNFFDFPCIDRQRKSLDEVQSQPSTSKK</sequence>
<gene>
    <name evidence="7" type="primary">CarT_0</name>
    <name evidence="7" type="ORF">Bhyg_06305</name>
</gene>
<feature type="transmembrane region" description="Helical" evidence="5">
    <location>
        <begin position="489"/>
        <end position="512"/>
    </location>
</feature>
<keyword evidence="2 5" id="KW-0812">Transmembrane</keyword>
<feature type="transmembrane region" description="Helical" evidence="5">
    <location>
        <begin position="551"/>
        <end position="570"/>
    </location>
</feature>
<feature type="transmembrane region" description="Helical" evidence="5">
    <location>
        <begin position="185"/>
        <end position="204"/>
    </location>
</feature>
<evidence type="ECO:0000256" key="4">
    <source>
        <dbReference type="ARBA" id="ARBA00023136"/>
    </source>
</evidence>
<proteinExistence type="predicted"/>
<feature type="transmembrane region" description="Helical" evidence="5">
    <location>
        <begin position="406"/>
        <end position="425"/>
    </location>
</feature>
<evidence type="ECO:0000313" key="7">
    <source>
        <dbReference type="EMBL" id="KAJ6641366.1"/>
    </source>
</evidence>
<evidence type="ECO:0000256" key="5">
    <source>
        <dbReference type="SAM" id="Phobius"/>
    </source>
</evidence>
<dbReference type="InterPro" id="IPR020846">
    <property type="entry name" value="MFS_dom"/>
</dbReference>
<evidence type="ECO:0000256" key="2">
    <source>
        <dbReference type="ARBA" id="ARBA00022692"/>
    </source>
</evidence>